<dbReference type="GO" id="GO:0009055">
    <property type="term" value="F:electron transfer activity"/>
    <property type="evidence" value="ECO:0007669"/>
    <property type="project" value="InterPro"/>
</dbReference>
<accession>A0A2S0VLR3</accession>
<dbReference type="AlphaFoldDB" id="A0A2S0VLR3"/>
<dbReference type="Gene3D" id="3.80.10.10">
    <property type="entry name" value="Ribonuclease Inhibitor"/>
    <property type="match status" value="1"/>
</dbReference>
<evidence type="ECO:0000313" key="2">
    <source>
        <dbReference type="EMBL" id="AWB65143.1"/>
    </source>
</evidence>
<dbReference type="InterPro" id="IPR036909">
    <property type="entry name" value="Cyt_c-like_dom_sf"/>
</dbReference>
<dbReference type="GO" id="GO:0020037">
    <property type="term" value="F:heme binding"/>
    <property type="evidence" value="ECO:0007669"/>
    <property type="project" value="InterPro"/>
</dbReference>
<keyword evidence="3" id="KW-1185">Reference proteome</keyword>
<proteinExistence type="predicted"/>
<dbReference type="SUPFAM" id="SSF46626">
    <property type="entry name" value="Cytochrome c"/>
    <property type="match status" value="1"/>
</dbReference>
<name>A0A2S0VLR3_9ALTE</name>
<evidence type="ECO:0000313" key="3">
    <source>
        <dbReference type="Proteomes" id="UP000244441"/>
    </source>
</evidence>
<organism evidence="2 3">
    <name type="scientific">Saccharobesus litoralis</name>
    <dbReference type="NCBI Taxonomy" id="2172099"/>
    <lineage>
        <taxon>Bacteria</taxon>
        <taxon>Pseudomonadati</taxon>
        <taxon>Pseudomonadota</taxon>
        <taxon>Gammaproteobacteria</taxon>
        <taxon>Alteromonadales</taxon>
        <taxon>Alteromonadaceae</taxon>
        <taxon>Saccharobesus</taxon>
    </lineage>
</organism>
<dbReference type="EMBL" id="CP026604">
    <property type="protein sequence ID" value="AWB65143.1"/>
    <property type="molecule type" value="Genomic_DNA"/>
</dbReference>
<dbReference type="SUPFAM" id="SSF52047">
    <property type="entry name" value="RNI-like"/>
    <property type="match status" value="1"/>
</dbReference>
<evidence type="ECO:0000259" key="1">
    <source>
        <dbReference type="Pfam" id="PF07635"/>
    </source>
</evidence>
<dbReference type="Pfam" id="PF07635">
    <property type="entry name" value="PSCyt1"/>
    <property type="match status" value="1"/>
</dbReference>
<dbReference type="KEGG" id="cate:C2869_01205"/>
<gene>
    <name evidence="2" type="ORF">C2869_01205</name>
</gene>
<dbReference type="Proteomes" id="UP000244441">
    <property type="component" value="Chromosome"/>
</dbReference>
<dbReference type="InterPro" id="IPR011429">
    <property type="entry name" value="Cyt_c_Planctomycete-type"/>
</dbReference>
<protein>
    <recommendedName>
        <fullName evidence="1">Cytochrome C Planctomycete-type domain-containing protein</fullName>
    </recommendedName>
</protein>
<sequence length="295" mass="32913">MTLAIIVSLIWQDAQLKQIIRERLGISEKLQATEHSFYQQRVALIFNKYCVACHGENKAKGDLRVDSFRHTVFGGKTGDMLTGGEQSLLYQRMALPSQDRLAMPPYGRERQTPDEMRVMKMWLEQGASGVLTAADFPDAPSQPKLIKFAEVDFAAIQQARQKNAAHVKALMQQYSGQLQYIARTSHYLEFETHGQAQAINDQTLRDLSPVVKDMKRLNIAGSLVSEQSVEIILAMQNLNTLNVANTGLSAKAIEQFLLLPHLQKLIVSSGATSTDIQKKLQKAGIKVTVIAELMF</sequence>
<dbReference type="InterPro" id="IPR032675">
    <property type="entry name" value="LRR_dom_sf"/>
</dbReference>
<feature type="domain" description="Cytochrome C Planctomycete-type" evidence="1">
    <location>
        <begin position="50"/>
        <end position="106"/>
    </location>
</feature>
<reference evidence="2 3" key="1">
    <citation type="submission" date="2018-01" db="EMBL/GenBank/DDBJ databases">
        <title>Genome sequence of a Cantenovulum-like bacteria.</title>
        <authorList>
            <person name="Tan W.R."/>
            <person name="Lau N.-S."/>
            <person name="Go F."/>
            <person name="Amirul A.-A.A."/>
        </authorList>
    </citation>
    <scope>NUCLEOTIDE SEQUENCE [LARGE SCALE GENOMIC DNA]</scope>
    <source>
        <strain evidence="2 3">CCB-QB4</strain>
    </source>
</reference>